<organism evidence="2 3">
    <name type="scientific">Halocaridina rubra</name>
    <name type="common">Hawaiian red shrimp</name>
    <dbReference type="NCBI Taxonomy" id="373956"/>
    <lineage>
        <taxon>Eukaryota</taxon>
        <taxon>Metazoa</taxon>
        <taxon>Ecdysozoa</taxon>
        <taxon>Arthropoda</taxon>
        <taxon>Crustacea</taxon>
        <taxon>Multicrustacea</taxon>
        <taxon>Malacostraca</taxon>
        <taxon>Eumalacostraca</taxon>
        <taxon>Eucarida</taxon>
        <taxon>Decapoda</taxon>
        <taxon>Pleocyemata</taxon>
        <taxon>Caridea</taxon>
        <taxon>Atyoidea</taxon>
        <taxon>Atyidae</taxon>
        <taxon>Halocaridina</taxon>
    </lineage>
</organism>
<keyword evidence="3" id="KW-1185">Reference proteome</keyword>
<accession>A0AAN8X7H0</accession>
<feature type="region of interest" description="Disordered" evidence="1">
    <location>
        <begin position="29"/>
        <end position="83"/>
    </location>
</feature>
<protein>
    <submittedName>
        <fullName evidence="2">Uncharacterized protein</fullName>
    </submittedName>
</protein>
<sequence>MQQPLSTKWGSFNDLTALDKVEDEPLWCQDLKKNPIKPNTNGSPSSSSPFTIRRGSIQSPKPHKPLSRTGFQQQQPGVQYENRHRPLSRLSQLQHECSTSASAVGRYSLSPPRLFPPAELPPVGRLRRVFTAHARRRKKHTHGFQLTNLMKEPLRVVHSVPLCFPEG</sequence>
<evidence type="ECO:0000313" key="2">
    <source>
        <dbReference type="EMBL" id="KAK7075403.1"/>
    </source>
</evidence>
<name>A0AAN8X7H0_HALRR</name>
<evidence type="ECO:0000313" key="3">
    <source>
        <dbReference type="Proteomes" id="UP001381693"/>
    </source>
</evidence>
<feature type="non-terminal residue" evidence="2">
    <location>
        <position position="167"/>
    </location>
</feature>
<dbReference type="Proteomes" id="UP001381693">
    <property type="component" value="Unassembled WGS sequence"/>
</dbReference>
<comment type="caution">
    <text evidence="2">The sequence shown here is derived from an EMBL/GenBank/DDBJ whole genome shotgun (WGS) entry which is preliminary data.</text>
</comment>
<dbReference type="EMBL" id="JAXCGZ010010835">
    <property type="protein sequence ID" value="KAK7075403.1"/>
    <property type="molecule type" value="Genomic_DNA"/>
</dbReference>
<evidence type="ECO:0000256" key="1">
    <source>
        <dbReference type="SAM" id="MobiDB-lite"/>
    </source>
</evidence>
<gene>
    <name evidence="2" type="ORF">SK128_022833</name>
</gene>
<dbReference type="AlphaFoldDB" id="A0AAN8X7H0"/>
<proteinExistence type="predicted"/>
<reference evidence="2 3" key="1">
    <citation type="submission" date="2023-11" db="EMBL/GenBank/DDBJ databases">
        <title>Halocaridina rubra genome assembly.</title>
        <authorList>
            <person name="Smith C."/>
        </authorList>
    </citation>
    <scope>NUCLEOTIDE SEQUENCE [LARGE SCALE GENOMIC DNA]</scope>
    <source>
        <strain evidence="2">EP-1</strain>
        <tissue evidence="2">Whole</tissue>
    </source>
</reference>